<accession>A0A2H9TJE1</accession>
<dbReference type="Proteomes" id="UP000240830">
    <property type="component" value="Unassembled WGS sequence"/>
</dbReference>
<evidence type="ECO:0000313" key="2">
    <source>
        <dbReference type="Proteomes" id="UP000240830"/>
    </source>
</evidence>
<dbReference type="EMBL" id="MTSL01000153">
    <property type="protein sequence ID" value="PJF17855.1"/>
    <property type="molecule type" value="Genomic_DNA"/>
</dbReference>
<comment type="caution">
    <text evidence="1">The sequence shown here is derived from an EMBL/GenBank/DDBJ whole genome shotgun (WGS) entry which is preliminary data.</text>
</comment>
<sequence length="187" mass="20834">MDTRREEESRTDVGTGPRVWVMSFDSEDAGRPLYDAQSIRGAVRDLLVNPSIGLASPMIPNKSANDISYSEDISIIGSQHGVLATRTASLPNGVIESVLLICEKLGVLEMANQRMPGLFTEVSGIQRESKFDNIAAKFRKYRNRIAHPDPTRISEEDVDLSEIPKAYRRFAKLLLQWDASPYRGAPK</sequence>
<organism evidence="1 2">
    <name type="scientific">Paramicrosporidium saccamoebae</name>
    <dbReference type="NCBI Taxonomy" id="1246581"/>
    <lineage>
        <taxon>Eukaryota</taxon>
        <taxon>Fungi</taxon>
        <taxon>Fungi incertae sedis</taxon>
        <taxon>Cryptomycota</taxon>
        <taxon>Cryptomycota incertae sedis</taxon>
        <taxon>Paramicrosporidium</taxon>
    </lineage>
</organism>
<keyword evidence="2" id="KW-1185">Reference proteome</keyword>
<proteinExistence type="predicted"/>
<reference evidence="1 2" key="1">
    <citation type="submission" date="2016-10" db="EMBL/GenBank/DDBJ databases">
        <title>The genome of Paramicrosporidium saccamoebae is the missing link in understanding Cryptomycota and Microsporidia evolution.</title>
        <authorList>
            <person name="Quandt C.A."/>
            <person name="Beaudet D."/>
            <person name="Corsaro D."/>
            <person name="Michel R."/>
            <person name="Corradi N."/>
            <person name="James T."/>
        </authorList>
    </citation>
    <scope>NUCLEOTIDE SEQUENCE [LARGE SCALE GENOMIC DNA]</scope>
    <source>
        <strain evidence="1 2">KSL3</strain>
    </source>
</reference>
<name>A0A2H9TJE1_9FUNG</name>
<protein>
    <submittedName>
        <fullName evidence="1">Uncharacterized protein</fullName>
    </submittedName>
</protein>
<evidence type="ECO:0000313" key="1">
    <source>
        <dbReference type="EMBL" id="PJF17855.1"/>
    </source>
</evidence>
<gene>
    <name evidence="1" type="ORF">PSACC_02333</name>
</gene>
<dbReference type="AlphaFoldDB" id="A0A2H9TJE1"/>